<organism evidence="14 15">
    <name type="scientific">Pseudo-nitzschia multistriata</name>
    <dbReference type="NCBI Taxonomy" id="183589"/>
    <lineage>
        <taxon>Eukaryota</taxon>
        <taxon>Sar</taxon>
        <taxon>Stramenopiles</taxon>
        <taxon>Ochrophyta</taxon>
        <taxon>Bacillariophyta</taxon>
        <taxon>Bacillariophyceae</taxon>
        <taxon>Bacillariophycidae</taxon>
        <taxon>Bacillariales</taxon>
        <taxon>Bacillariaceae</taxon>
        <taxon>Pseudo-nitzschia</taxon>
    </lineage>
</organism>
<evidence type="ECO:0000256" key="13">
    <source>
        <dbReference type="SAM" id="Phobius"/>
    </source>
</evidence>
<keyword evidence="7 13" id="KW-1133">Transmembrane helix</keyword>
<feature type="transmembrane region" description="Helical" evidence="13">
    <location>
        <begin position="316"/>
        <end position="337"/>
    </location>
</feature>
<keyword evidence="15" id="KW-1185">Reference proteome</keyword>
<feature type="transmembrane region" description="Helical" evidence="13">
    <location>
        <begin position="202"/>
        <end position="223"/>
    </location>
</feature>
<keyword evidence="9 13" id="KW-0472">Membrane</keyword>
<feature type="transmembrane region" description="Helical" evidence="13">
    <location>
        <begin position="411"/>
        <end position="429"/>
    </location>
</feature>
<evidence type="ECO:0000256" key="10">
    <source>
        <dbReference type="ARBA" id="ARBA00030646"/>
    </source>
</evidence>
<comment type="subcellular location">
    <subcellularLocation>
        <location evidence="2">Cell membrane</location>
        <topology evidence="2">Multi-pass membrane protein</topology>
    </subcellularLocation>
</comment>
<accession>A0A448YX73</accession>
<feature type="transmembrane region" description="Helical" evidence="13">
    <location>
        <begin position="388"/>
        <end position="405"/>
    </location>
</feature>
<dbReference type="GO" id="GO:0006811">
    <property type="term" value="P:monoatomic ion transport"/>
    <property type="evidence" value="ECO:0007669"/>
    <property type="project" value="UniProtKB-KW"/>
</dbReference>
<dbReference type="GO" id="GO:0005886">
    <property type="term" value="C:plasma membrane"/>
    <property type="evidence" value="ECO:0007669"/>
    <property type="project" value="UniProtKB-SubCell"/>
</dbReference>
<keyword evidence="4" id="KW-0813">Transport</keyword>
<keyword evidence="6 13" id="KW-0812">Transmembrane</keyword>
<evidence type="ECO:0000256" key="7">
    <source>
        <dbReference type="ARBA" id="ARBA00022989"/>
    </source>
</evidence>
<evidence type="ECO:0000256" key="3">
    <source>
        <dbReference type="ARBA" id="ARBA00021242"/>
    </source>
</evidence>
<keyword evidence="8" id="KW-0406">Ion transport</keyword>
<evidence type="ECO:0000313" key="14">
    <source>
        <dbReference type="EMBL" id="VEU34401.1"/>
    </source>
</evidence>
<comment type="function">
    <text evidence="1">Mediates high-affinity intracellular uptake of the rare oligo-element molybdenum.</text>
</comment>
<dbReference type="Pfam" id="PF05631">
    <property type="entry name" value="MFS_5"/>
    <property type="match status" value="2"/>
</dbReference>
<dbReference type="PANTHER" id="PTHR23516:SF1">
    <property type="entry name" value="MOLYBDATE-ANION TRANSPORTER"/>
    <property type="match status" value="1"/>
</dbReference>
<dbReference type="InterPro" id="IPR036259">
    <property type="entry name" value="MFS_trans_sf"/>
</dbReference>
<dbReference type="EMBL" id="CAACVS010000026">
    <property type="protein sequence ID" value="VEU34401.1"/>
    <property type="molecule type" value="Genomic_DNA"/>
</dbReference>
<feature type="region of interest" description="Disordered" evidence="12">
    <location>
        <begin position="162"/>
        <end position="182"/>
    </location>
</feature>
<evidence type="ECO:0000256" key="8">
    <source>
        <dbReference type="ARBA" id="ARBA00023065"/>
    </source>
</evidence>
<reference evidence="14 15" key="1">
    <citation type="submission" date="2019-01" db="EMBL/GenBank/DDBJ databases">
        <authorList>
            <person name="Ferrante I. M."/>
        </authorList>
    </citation>
    <scope>NUCLEOTIDE SEQUENCE [LARGE SCALE GENOMIC DNA]</scope>
    <source>
        <strain evidence="14 15">B856</strain>
    </source>
</reference>
<feature type="transmembrane region" description="Helical" evidence="13">
    <location>
        <begin position="349"/>
        <end position="368"/>
    </location>
</feature>
<name>A0A448YX73_9STRA</name>
<dbReference type="InterPro" id="IPR008509">
    <property type="entry name" value="MOT2/MFSD5"/>
</dbReference>
<dbReference type="Proteomes" id="UP000291116">
    <property type="component" value="Unassembled WGS sequence"/>
</dbReference>
<dbReference type="GO" id="GO:0015098">
    <property type="term" value="F:molybdate ion transmembrane transporter activity"/>
    <property type="evidence" value="ECO:0007669"/>
    <property type="project" value="InterPro"/>
</dbReference>
<evidence type="ECO:0000256" key="12">
    <source>
        <dbReference type="SAM" id="MobiDB-lite"/>
    </source>
</evidence>
<feature type="transmembrane region" description="Helical" evidence="13">
    <location>
        <begin position="261"/>
        <end position="282"/>
    </location>
</feature>
<dbReference type="SUPFAM" id="SSF103473">
    <property type="entry name" value="MFS general substrate transporter"/>
    <property type="match status" value="1"/>
</dbReference>
<evidence type="ECO:0000256" key="11">
    <source>
        <dbReference type="ARBA" id="ARBA00032555"/>
    </source>
</evidence>
<dbReference type="PANTHER" id="PTHR23516">
    <property type="entry name" value="SAM (S-ADENOSYL METHIONINE) TRANSPORTER"/>
    <property type="match status" value="1"/>
</dbReference>
<evidence type="ECO:0000256" key="6">
    <source>
        <dbReference type="ARBA" id="ARBA00022692"/>
    </source>
</evidence>
<feature type="transmembrane region" description="Helical" evidence="13">
    <location>
        <begin position="115"/>
        <end position="136"/>
    </location>
</feature>
<evidence type="ECO:0000256" key="9">
    <source>
        <dbReference type="ARBA" id="ARBA00023136"/>
    </source>
</evidence>
<dbReference type="AlphaFoldDB" id="A0A448YX73"/>
<gene>
    <name evidence="14" type="ORF">PSNMU_V1.4_AUG-EV-PASAV3_0011330</name>
</gene>
<keyword evidence="5" id="KW-1003">Cell membrane</keyword>
<dbReference type="OrthoDB" id="263957at2759"/>
<sequence length="465" mass="50715">MLEQYPFLAGLLVSRIVGGVTTNLLSSVFETWLDTEFHNRCRAAKPGVDAFARSSDDTTTVSESTNEWNVVEDDEDDIAKNEYELIMRDSVIISNLASIASGYLAHMLAERYGAVGPFRGAVSCTAIAFVVISLLWKENYGGPSTLSCADKQTEDTLLGLETDIDNEGHSPNNQGQNSSSSSKSIRAYIMKGFSTLRADPKILYLGVIQGLSAGSLQLFIFLWSPTLQNFAPGQEATFTTNNLSLFGLFRWAVDRNGEPNYGLIFGAFMAAGVAGGFCAPYIRHAVALLFLQSDESSLLQTVHVGTKRVSVRPMELEFLLGVNYISAAVLMLVPSILQKSSPESFSISLAAFLFYEFLVGVSMTYEGVVRSLHLPSNARATMMMVPRMIVNLAVSLGVLLTKYIATQSAFVVVALLMTCSGILQLSFVSSQEWNTIRRKSSHRARSLSSSAAKLVWSSAFKPKDD</sequence>
<evidence type="ECO:0000256" key="4">
    <source>
        <dbReference type="ARBA" id="ARBA00022448"/>
    </source>
</evidence>
<protein>
    <recommendedName>
        <fullName evidence="3">Molybdate-anion transporter</fullName>
    </recommendedName>
    <alternativeName>
        <fullName evidence="10">Major facilitator superfamily domain-containing protein 5</fullName>
    </alternativeName>
    <alternativeName>
        <fullName evidence="11">Molybdate transporter 2 homolog</fullName>
    </alternativeName>
</protein>
<evidence type="ECO:0000256" key="2">
    <source>
        <dbReference type="ARBA" id="ARBA00004651"/>
    </source>
</evidence>
<evidence type="ECO:0000256" key="5">
    <source>
        <dbReference type="ARBA" id="ARBA00022475"/>
    </source>
</evidence>
<proteinExistence type="predicted"/>
<evidence type="ECO:0000313" key="15">
    <source>
        <dbReference type="Proteomes" id="UP000291116"/>
    </source>
</evidence>
<dbReference type="Gene3D" id="1.20.1250.20">
    <property type="entry name" value="MFS general substrate transporter like domains"/>
    <property type="match status" value="1"/>
</dbReference>
<evidence type="ECO:0000256" key="1">
    <source>
        <dbReference type="ARBA" id="ARBA00003019"/>
    </source>
</evidence>